<dbReference type="Pfam" id="PF19327">
    <property type="entry name" value="Ap4A_phos_N"/>
    <property type="match status" value="1"/>
</dbReference>
<name>F8NTJ9_SERL9</name>
<evidence type="ECO:0000259" key="2">
    <source>
        <dbReference type="Pfam" id="PF09830"/>
    </source>
</evidence>
<dbReference type="InterPro" id="IPR036265">
    <property type="entry name" value="HIT-like_sf"/>
</dbReference>
<dbReference type="EMBL" id="GL945433">
    <property type="protein sequence ID" value="EGO25671.1"/>
    <property type="molecule type" value="Genomic_DNA"/>
</dbReference>
<dbReference type="HOGENOM" id="CLU_049915_1_1_1"/>
<dbReference type="Proteomes" id="UP000008064">
    <property type="component" value="Unassembled WGS sequence"/>
</dbReference>
<dbReference type="GO" id="GO:0003877">
    <property type="term" value="F:ATP:ADP adenylyltransferase activity"/>
    <property type="evidence" value="ECO:0007669"/>
    <property type="project" value="InterPro"/>
</dbReference>
<feature type="transmembrane region" description="Helical" evidence="1">
    <location>
        <begin position="102"/>
        <end position="119"/>
    </location>
</feature>
<sequence>MGNLIWNELSRYIALVASAYAVWASFWGFYFRKFFWDFIGGILRNPGGLQPSPKVSFFITIIVKVPVVQILTMILGFTMIALEYPLPRLRGTALQRSMPLKVVLLFFQAFLAVLFYQVIPHCFDTALSSGDLLFFPSTAHTHKEDGIEFEIRVCPALQKKPTNPAPTVDTGIALANHPSEEVRKLDPFAPPYVPNILLGTLQDENNDADYVVLLNKYSVVPHHFVMVTKEFRAQTSPLMPPDLVQAYLLLLAARKANKRYMAFYNCGKNSGASQPHKHLQFIPVDDGGPPIERLARKAKLEVSGRPFSISSLPYANHVFRFPVPLSDSSPDQLEELIFPPFLSLLDLVISTVRHDPTYPSGTPSYNVILTLEHMHLIPRRLEFHTIPEIGMEVSVNSLGFAGMLLVKGDEELEAVKKEGVSRILKGVGVESVHDLQVTGTSFEVVPQDSEDL</sequence>
<evidence type="ECO:0000256" key="1">
    <source>
        <dbReference type="SAM" id="Phobius"/>
    </source>
</evidence>
<feature type="transmembrane region" description="Helical" evidence="1">
    <location>
        <begin position="12"/>
        <end position="30"/>
    </location>
</feature>
<proteinExistence type="predicted"/>
<dbReference type="InterPro" id="IPR056144">
    <property type="entry name" value="DUF7727"/>
</dbReference>
<dbReference type="PANTHER" id="PTHR38420:SF1">
    <property type="entry name" value="PUTATIVE (AFU_ORTHOLOGUE AFUA_5G14690)-RELATED"/>
    <property type="match status" value="1"/>
</dbReference>
<dbReference type="KEGG" id="sla:SERLADRAFT_369076"/>
<feature type="domain" description="ATP adenylyltransferase C-terminal" evidence="2">
    <location>
        <begin position="311"/>
        <end position="430"/>
    </location>
</feature>
<feature type="domain" description="Ap4A phosphorylase 1/2 N-terminal" evidence="3">
    <location>
        <begin position="120"/>
        <end position="285"/>
    </location>
</feature>
<dbReference type="Pfam" id="PF09830">
    <property type="entry name" value="ATP_transf"/>
    <property type="match status" value="1"/>
</dbReference>
<dbReference type="GO" id="GO:0009117">
    <property type="term" value="P:nucleotide metabolic process"/>
    <property type="evidence" value="ECO:0007669"/>
    <property type="project" value="InterPro"/>
</dbReference>
<dbReference type="SUPFAM" id="SSF54197">
    <property type="entry name" value="HIT-like"/>
    <property type="match status" value="1"/>
</dbReference>
<protein>
    <submittedName>
        <fullName evidence="5">Uncharacterized protein</fullName>
    </submittedName>
</protein>
<feature type="transmembrane region" description="Helical" evidence="1">
    <location>
        <begin position="55"/>
        <end position="82"/>
    </location>
</feature>
<dbReference type="InterPro" id="IPR045759">
    <property type="entry name" value="Ap4A_phos1/2_N"/>
</dbReference>
<feature type="domain" description="DUF7727" evidence="4">
    <location>
        <begin position="1"/>
        <end position="119"/>
    </location>
</feature>
<dbReference type="Gene3D" id="3.30.428.70">
    <property type="match status" value="1"/>
</dbReference>
<dbReference type="Pfam" id="PF24853">
    <property type="entry name" value="DUF7727"/>
    <property type="match status" value="1"/>
</dbReference>
<gene>
    <name evidence="5" type="ORF">SERLADRAFT_369076</name>
</gene>
<dbReference type="InterPro" id="IPR043171">
    <property type="entry name" value="Ap4A_phos1/2-like"/>
</dbReference>
<dbReference type="GO" id="GO:0005524">
    <property type="term" value="F:ATP binding"/>
    <property type="evidence" value="ECO:0007669"/>
    <property type="project" value="InterPro"/>
</dbReference>
<dbReference type="OrthoDB" id="10267950at2759"/>
<dbReference type="AlphaFoldDB" id="F8NTJ9"/>
<keyword evidence="1" id="KW-0812">Transmembrane</keyword>
<dbReference type="InterPro" id="IPR009163">
    <property type="entry name" value="Ap4A_phos1/2"/>
</dbReference>
<keyword evidence="1" id="KW-1133">Transmembrane helix</keyword>
<accession>F8NTJ9</accession>
<organism>
    <name type="scientific">Serpula lacrymans var. lacrymans (strain S7.9)</name>
    <name type="common">Dry rot fungus</name>
    <dbReference type="NCBI Taxonomy" id="578457"/>
    <lineage>
        <taxon>Eukaryota</taxon>
        <taxon>Fungi</taxon>
        <taxon>Dikarya</taxon>
        <taxon>Basidiomycota</taxon>
        <taxon>Agaricomycotina</taxon>
        <taxon>Agaricomycetes</taxon>
        <taxon>Agaricomycetidae</taxon>
        <taxon>Boletales</taxon>
        <taxon>Coniophorineae</taxon>
        <taxon>Serpulaceae</taxon>
        <taxon>Serpula</taxon>
    </lineage>
</organism>
<keyword evidence="1" id="KW-0472">Membrane</keyword>
<dbReference type="InterPro" id="IPR019200">
    <property type="entry name" value="ATP_adenylylTrfase_C"/>
</dbReference>
<evidence type="ECO:0000313" key="5">
    <source>
        <dbReference type="EMBL" id="EGO25671.1"/>
    </source>
</evidence>
<reference evidence="5" key="1">
    <citation type="submission" date="2011-04" db="EMBL/GenBank/DDBJ databases">
        <title>Evolution of plant cell wall degrading machinery underlies the functional diversity of forest fungi.</title>
        <authorList>
            <consortium name="US DOE Joint Genome Institute (JGI-PGF)"/>
            <person name="Eastwood D.C."/>
            <person name="Floudas D."/>
            <person name="Binder M."/>
            <person name="Majcherczyk A."/>
            <person name="Schneider P."/>
            <person name="Aerts A."/>
            <person name="Asiegbu F.O."/>
            <person name="Baker S.E."/>
            <person name="Barry K."/>
            <person name="Bendiksby M."/>
            <person name="Blumentritt M."/>
            <person name="Coutinho P.M."/>
            <person name="Cullen D."/>
            <person name="Cullen D."/>
            <person name="Gathman A."/>
            <person name="Goodell B."/>
            <person name="Henrissat B."/>
            <person name="Ihrmark K."/>
            <person name="Kauserud H."/>
            <person name="Kohler A."/>
            <person name="LaButti K."/>
            <person name="Lapidus A."/>
            <person name="Lavin J.L."/>
            <person name="Lee Y.-H."/>
            <person name="Lindquist E."/>
            <person name="Lilly W."/>
            <person name="Lucas S."/>
            <person name="Morin E."/>
            <person name="Murat C."/>
            <person name="Oguiza J.A."/>
            <person name="Park J."/>
            <person name="Pisabarro A.G."/>
            <person name="Riley R."/>
            <person name="Rosling A."/>
            <person name="Salamov A."/>
            <person name="Schmidt O."/>
            <person name="Schmutz J."/>
            <person name="Skrede I."/>
            <person name="Stenlid J."/>
            <person name="Wiebenga A."/>
            <person name="Xie X."/>
            <person name="Kues U."/>
            <person name="Hibbett D.S."/>
            <person name="Hoffmeister D."/>
            <person name="Hogberg N."/>
            <person name="Martin F."/>
            <person name="Grigoriev I.V."/>
            <person name="Watkinson S.C."/>
        </authorList>
    </citation>
    <scope>NUCLEOTIDE SEQUENCE</scope>
    <source>
        <strain evidence="5">S7.9</strain>
    </source>
</reference>
<dbReference type="GeneID" id="18810281"/>
<dbReference type="PANTHER" id="PTHR38420">
    <property type="entry name" value="AP-4-A PHOSPHORYLASE II"/>
    <property type="match status" value="1"/>
</dbReference>
<evidence type="ECO:0000259" key="4">
    <source>
        <dbReference type="Pfam" id="PF24853"/>
    </source>
</evidence>
<dbReference type="RefSeq" id="XP_007317793.1">
    <property type="nucleotide sequence ID" value="XM_007317731.1"/>
</dbReference>
<evidence type="ECO:0000259" key="3">
    <source>
        <dbReference type="Pfam" id="PF19327"/>
    </source>
</evidence>